<evidence type="ECO:0000313" key="2">
    <source>
        <dbReference type="EMBL" id="CAK0901407.1"/>
    </source>
</evidence>
<feature type="region of interest" description="Disordered" evidence="1">
    <location>
        <begin position="78"/>
        <end position="106"/>
    </location>
</feature>
<name>A0ABN9XNC0_9DINO</name>
<sequence>MLWAGRMAQKRGAAGAQLVQQGPRGPLPGRRPRRGGRLALARDRASARLRLGPLPDLMLVARTTGSPRFCGARAVRLRAVPRPPRVARGTERRSPPEAPRDAEAPLAADLPRRGCWAPLAAARPRRGWRRSADRPHSPAHSGAPGRALSGGARGLLAVDMAGTPGVANGRPARQNDR</sequence>
<accession>A0ABN9XNC0</accession>
<evidence type="ECO:0000313" key="3">
    <source>
        <dbReference type="Proteomes" id="UP001189429"/>
    </source>
</evidence>
<protein>
    <submittedName>
        <fullName evidence="2">Uncharacterized protein</fullName>
    </submittedName>
</protein>
<organism evidence="2 3">
    <name type="scientific">Prorocentrum cordatum</name>
    <dbReference type="NCBI Taxonomy" id="2364126"/>
    <lineage>
        <taxon>Eukaryota</taxon>
        <taxon>Sar</taxon>
        <taxon>Alveolata</taxon>
        <taxon>Dinophyceae</taxon>
        <taxon>Prorocentrales</taxon>
        <taxon>Prorocentraceae</taxon>
        <taxon>Prorocentrum</taxon>
    </lineage>
</organism>
<feature type="region of interest" description="Disordered" evidence="1">
    <location>
        <begin position="122"/>
        <end position="177"/>
    </location>
</feature>
<dbReference type="Proteomes" id="UP001189429">
    <property type="component" value="Unassembled WGS sequence"/>
</dbReference>
<comment type="caution">
    <text evidence="2">The sequence shown here is derived from an EMBL/GenBank/DDBJ whole genome shotgun (WGS) entry which is preliminary data.</text>
</comment>
<reference evidence="2" key="1">
    <citation type="submission" date="2023-10" db="EMBL/GenBank/DDBJ databases">
        <authorList>
            <person name="Chen Y."/>
            <person name="Shah S."/>
            <person name="Dougan E. K."/>
            <person name="Thang M."/>
            <person name="Chan C."/>
        </authorList>
    </citation>
    <scope>NUCLEOTIDE SEQUENCE [LARGE SCALE GENOMIC DNA]</scope>
</reference>
<feature type="compositionally biased region" description="Low complexity" evidence="1">
    <location>
        <begin position="141"/>
        <end position="157"/>
    </location>
</feature>
<proteinExistence type="predicted"/>
<evidence type="ECO:0000256" key="1">
    <source>
        <dbReference type="SAM" id="MobiDB-lite"/>
    </source>
</evidence>
<keyword evidence="3" id="KW-1185">Reference proteome</keyword>
<feature type="region of interest" description="Disordered" evidence="1">
    <location>
        <begin position="1"/>
        <end position="38"/>
    </location>
</feature>
<gene>
    <name evidence="2" type="ORF">PCOR1329_LOCUS78354</name>
</gene>
<feature type="compositionally biased region" description="Basic and acidic residues" evidence="1">
    <location>
        <begin position="88"/>
        <end position="103"/>
    </location>
</feature>
<dbReference type="EMBL" id="CAUYUJ010020921">
    <property type="protein sequence ID" value="CAK0901407.1"/>
    <property type="molecule type" value="Genomic_DNA"/>
</dbReference>